<name>A0A2G5TZK3_9PELO</name>
<evidence type="ECO:0000313" key="4">
    <source>
        <dbReference type="Proteomes" id="UP000230233"/>
    </source>
</evidence>
<feature type="region of interest" description="Disordered" evidence="1">
    <location>
        <begin position="85"/>
        <end position="120"/>
    </location>
</feature>
<comment type="caution">
    <text evidence="3">The sequence shown here is derived from an EMBL/GenBank/DDBJ whole genome shotgun (WGS) entry which is preliminary data.</text>
</comment>
<dbReference type="AlphaFoldDB" id="A0A2G5TZK3"/>
<keyword evidence="2" id="KW-0472">Membrane</keyword>
<dbReference type="EMBL" id="PDUG01000004">
    <property type="protein sequence ID" value="PIC32376.1"/>
    <property type="molecule type" value="Genomic_DNA"/>
</dbReference>
<sequence>MKHVFQKINTVTIEKLTFVYAFCSRATVSLMLKLPEKKQSRIGQILMTGHWIISLRWNSGIQVNIRSLRGQQSDREGANSLRQVKMSETGSHGSHRAPIQNRRKEAGINGSDFNSGGLRPNQREKHATIANFRLFLCNFVLFCVFLLRL</sequence>
<evidence type="ECO:0000256" key="1">
    <source>
        <dbReference type="SAM" id="MobiDB-lite"/>
    </source>
</evidence>
<proteinExistence type="predicted"/>
<gene>
    <name evidence="3" type="primary">Cnig_chr_IV.g12731</name>
    <name evidence="3" type="ORF">B9Z55_012731</name>
</gene>
<evidence type="ECO:0000256" key="2">
    <source>
        <dbReference type="SAM" id="Phobius"/>
    </source>
</evidence>
<keyword evidence="4" id="KW-1185">Reference proteome</keyword>
<dbReference type="Proteomes" id="UP000230233">
    <property type="component" value="Chromosome IV"/>
</dbReference>
<organism evidence="3 4">
    <name type="scientific">Caenorhabditis nigoni</name>
    <dbReference type="NCBI Taxonomy" id="1611254"/>
    <lineage>
        <taxon>Eukaryota</taxon>
        <taxon>Metazoa</taxon>
        <taxon>Ecdysozoa</taxon>
        <taxon>Nematoda</taxon>
        <taxon>Chromadorea</taxon>
        <taxon>Rhabditida</taxon>
        <taxon>Rhabditina</taxon>
        <taxon>Rhabditomorpha</taxon>
        <taxon>Rhabditoidea</taxon>
        <taxon>Rhabditidae</taxon>
        <taxon>Peloderinae</taxon>
        <taxon>Caenorhabditis</taxon>
    </lineage>
</organism>
<protein>
    <submittedName>
        <fullName evidence="3">Uncharacterized protein</fullName>
    </submittedName>
</protein>
<reference evidence="4" key="1">
    <citation type="submission" date="2017-10" db="EMBL/GenBank/DDBJ databases">
        <title>Rapid genome shrinkage in a self-fertile nematode reveals novel sperm competition proteins.</title>
        <authorList>
            <person name="Yin D."/>
            <person name="Schwarz E.M."/>
            <person name="Thomas C.G."/>
            <person name="Felde R.L."/>
            <person name="Korf I.F."/>
            <person name="Cutter A.D."/>
            <person name="Schartner C.M."/>
            <person name="Ralston E.J."/>
            <person name="Meyer B.J."/>
            <person name="Haag E.S."/>
        </authorList>
    </citation>
    <scope>NUCLEOTIDE SEQUENCE [LARGE SCALE GENOMIC DNA]</scope>
    <source>
        <strain evidence="4">JU1422</strain>
    </source>
</reference>
<accession>A0A2G5TZK3</accession>
<keyword evidence="2" id="KW-1133">Transmembrane helix</keyword>
<feature type="transmembrane region" description="Helical" evidence="2">
    <location>
        <begin position="129"/>
        <end position="147"/>
    </location>
</feature>
<keyword evidence="2" id="KW-0812">Transmembrane</keyword>
<evidence type="ECO:0000313" key="3">
    <source>
        <dbReference type="EMBL" id="PIC32376.1"/>
    </source>
</evidence>